<dbReference type="KEGG" id="git:C6V83_00645"/>
<accession>A0A2S0KBD9</accession>
<dbReference type="AlphaFoldDB" id="A0A2S0KBD9"/>
<dbReference type="InterPro" id="IPR047128">
    <property type="entry name" value="PhyH"/>
</dbReference>
<reference evidence="1 2" key="1">
    <citation type="submission" date="2018-03" db="EMBL/GenBank/DDBJ databases">
        <title>Characteristics and genome of n-alkane degrading marine bacteria Gordonia iterans isolated from crude oil contaminated in Tae-an, South Korea.</title>
        <authorList>
            <person name="Lee S.-S."/>
            <person name="Kim H."/>
        </authorList>
    </citation>
    <scope>NUCLEOTIDE SEQUENCE [LARGE SCALE GENOMIC DNA]</scope>
    <source>
        <strain evidence="1 2">Co17</strain>
    </source>
</reference>
<dbReference type="GO" id="GO:0048244">
    <property type="term" value="F:phytanoyl-CoA dioxygenase activity"/>
    <property type="evidence" value="ECO:0007669"/>
    <property type="project" value="InterPro"/>
</dbReference>
<dbReference type="Pfam" id="PF05721">
    <property type="entry name" value="PhyH"/>
    <property type="match status" value="1"/>
</dbReference>
<keyword evidence="1" id="KW-0560">Oxidoreductase</keyword>
<dbReference type="OrthoDB" id="3562306at2"/>
<dbReference type="Gene3D" id="2.60.120.620">
    <property type="entry name" value="q2cbj1_9rhob like domain"/>
    <property type="match status" value="1"/>
</dbReference>
<organism evidence="1 2">
    <name type="scientific">Gordonia iterans</name>
    <dbReference type="NCBI Taxonomy" id="1004901"/>
    <lineage>
        <taxon>Bacteria</taxon>
        <taxon>Bacillati</taxon>
        <taxon>Actinomycetota</taxon>
        <taxon>Actinomycetes</taxon>
        <taxon>Mycobacteriales</taxon>
        <taxon>Gordoniaceae</taxon>
        <taxon>Gordonia</taxon>
    </lineage>
</organism>
<name>A0A2S0KBD9_9ACTN</name>
<evidence type="ECO:0000313" key="1">
    <source>
        <dbReference type="EMBL" id="AVL99012.1"/>
    </source>
</evidence>
<dbReference type="EMBL" id="CP027433">
    <property type="protein sequence ID" value="AVL99012.1"/>
    <property type="molecule type" value="Genomic_DNA"/>
</dbReference>
<dbReference type="PANTHER" id="PTHR21308">
    <property type="entry name" value="PHYTANOYL-COA ALPHA-HYDROXYLASE"/>
    <property type="match status" value="1"/>
</dbReference>
<dbReference type="Proteomes" id="UP000239814">
    <property type="component" value="Chromosome"/>
</dbReference>
<protein>
    <submittedName>
        <fullName evidence="1">Phytanoyl-CoA dioxygenase</fullName>
    </submittedName>
</protein>
<proteinExistence type="predicted"/>
<keyword evidence="1" id="KW-0223">Dioxygenase</keyword>
<evidence type="ECO:0000313" key="2">
    <source>
        <dbReference type="Proteomes" id="UP000239814"/>
    </source>
</evidence>
<gene>
    <name evidence="1" type="ORF">C6V83_00645</name>
</gene>
<dbReference type="InterPro" id="IPR008775">
    <property type="entry name" value="Phytyl_CoA_dOase-like"/>
</dbReference>
<dbReference type="GO" id="GO:0001561">
    <property type="term" value="P:fatty acid alpha-oxidation"/>
    <property type="evidence" value="ECO:0007669"/>
    <property type="project" value="InterPro"/>
</dbReference>
<dbReference type="PANTHER" id="PTHR21308:SF8">
    <property type="entry name" value="PHYTANOYL-COA DIOXYGENASE FAMILY PROTEIN (AFU_ORTHOLOGUE AFUA_2G09620)"/>
    <property type="match status" value="1"/>
</dbReference>
<dbReference type="SUPFAM" id="SSF51197">
    <property type="entry name" value="Clavaminate synthase-like"/>
    <property type="match status" value="1"/>
</dbReference>
<dbReference type="RefSeq" id="WP_105940761.1">
    <property type="nucleotide sequence ID" value="NZ_CP027433.1"/>
</dbReference>
<sequence>MTLASASAVIPSAAIPSARRITAADCRLDDFVATLDTGTDLSAYPHAARTDRGVLIYDSAEVRRTASDADRRTALQDELAQALLTGPGIVVFAGAFGAESALAETTAAFTAMVAEQRAAGTSGGDHFAANGVNDRIWNALGKLAARDPELFTRYYANDVLALISETWLGPMYQVTSAINVVNPGGVAQQPHRDYHLGFMTPEAAARFPLNVHRVSPALTLQGAVAHVDMPLESGPTMYLPYSQRYELGYLAFNLPEFREYFADNYVQLPLHAGDAVFFNPALFHAAGANVSGDLARMANLLQIGSAFGRAMESVDRSALLRAVYPSLVDLWCSDRGAAENVIAASAEGYAFPSNLDLDQPLDGMHGETQAELTRRALDAGWDAAAFTTALAALDARHRA</sequence>
<keyword evidence="2" id="KW-1185">Reference proteome</keyword>